<dbReference type="EMBL" id="VSSQ01000597">
    <property type="protein sequence ID" value="MPL98229.1"/>
    <property type="molecule type" value="Genomic_DNA"/>
</dbReference>
<comment type="caution">
    <text evidence="7">The sequence shown here is derived from an EMBL/GenBank/DDBJ whole genome shotgun (WGS) entry which is preliminary data.</text>
</comment>
<evidence type="ECO:0000256" key="2">
    <source>
        <dbReference type="ARBA" id="ARBA00022491"/>
    </source>
</evidence>
<organism evidence="7">
    <name type="scientific">bioreactor metagenome</name>
    <dbReference type="NCBI Taxonomy" id="1076179"/>
    <lineage>
        <taxon>unclassified sequences</taxon>
        <taxon>metagenomes</taxon>
        <taxon>ecological metagenomes</taxon>
    </lineage>
</organism>
<gene>
    <name evidence="7" type="primary">zur_9</name>
    <name evidence="7" type="ORF">SDC9_44429</name>
</gene>
<evidence type="ECO:0000256" key="3">
    <source>
        <dbReference type="ARBA" id="ARBA00022833"/>
    </source>
</evidence>
<dbReference type="SUPFAM" id="SSF46785">
    <property type="entry name" value="Winged helix' DNA-binding domain"/>
    <property type="match status" value="1"/>
</dbReference>
<keyword evidence="6" id="KW-0804">Transcription</keyword>
<dbReference type="PANTHER" id="PTHR33202">
    <property type="entry name" value="ZINC UPTAKE REGULATION PROTEIN"/>
    <property type="match status" value="1"/>
</dbReference>
<evidence type="ECO:0000256" key="6">
    <source>
        <dbReference type="ARBA" id="ARBA00023163"/>
    </source>
</evidence>
<dbReference type="Gene3D" id="1.10.10.10">
    <property type="entry name" value="Winged helix-like DNA-binding domain superfamily/Winged helix DNA-binding domain"/>
    <property type="match status" value="1"/>
</dbReference>
<dbReference type="InterPro" id="IPR036388">
    <property type="entry name" value="WH-like_DNA-bd_sf"/>
</dbReference>
<evidence type="ECO:0000256" key="5">
    <source>
        <dbReference type="ARBA" id="ARBA00023125"/>
    </source>
</evidence>
<dbReference type="Pfam" id="PF01475">
    <property type="entry name" value="FUR"/>
    <property type="match status" value="1"/>
</dbReference>
<dbReference type="InterPro" id="IPR002481">
    <property type="entry name" value="FUR"/>
</dbReference>
<dbReference type="InterPro" id="IPR043135">
    <property type="entry name" value="Fur_C"/>
</dbReference>
<dbReference type="GO" id="GO:1900376">
    <property type="term" value="P:regulation of secondary metabolite biosynthetic process"/>
    <property type="evidence" value="ECO:0007669"/>
    <property type="project" value="TreeGrafter"/>
</dbReference>
<name>A0A644W3C4_9ZZZZ</name>
<keyword evidence="4" id="KW-0805">Transcription regulation</keyword>
<dbReference type="GO" id="GO:0000976">
    <property type="term" value="F:transcription cis-regulatory region binding"/>
    <property type="evidence" value="ECO:0007669"/>
    <property type="project" value="TreeGrafter"/>
</dbReference>
<dbReference type="AlphaFoldDB" id="A0A644W3C4"/>
<dbReference type="GO" id="GO:0003700">
    <property type="term" value="F:DNA-binding transcription factor activity"/>
    <property type="evidence" value="ECO:0007669"/>
    <property type="project" value="InterPro"/>
</dbReference>
<dbReference type="GO" id="GO:0045892">
    <property type="term" value="P:negative regulation of DNA-templated transcription"/>
    <property type="evidence" value="ECO:0007669"/>
    <property type="project" value="TreeGrafter"/>
</dbReference>
<evidence type="ECO:0000256" key="1">
    <source>
        <dbReference type="ARBA" id="ARBA00007957"/>
    </source>
</evidence>
<keyword evidence="2" id="KW-0678">Repressor</keyword>
<dbReference type="Gene3D" id="3.30.1490.190">
    <property type="match status" value="1"/>
</dbReference>
<comment type="similarity">
    <text evidence="1">Belongs to the Fur family.</text>
</comment>
<keyword evidence="5" id="KW-0238">DNA-binding</keyword>
<proteinExistence type="inferred from homology"/>
<keyword evidence="3" id="KW-0862">Zinc</keyword>
<reference evidence="7" key="1">
    <citation type="submission" date="2019-08" db="EMBL/GenBank/DDBJ databases">
        <authorList>
            <person name="Kucharzyk K."/>
            <person name="Murdoch R.W."/>
            <person name="Higgins S."/>
            <person name="Loffler F."/>
        </authorList>
    </citation>
    <scope>NUCLEOTIDE SEQUENCE</scope>
</reference>
<dbReference type="GO" id="GO:0008270">
    <property type="term" value="F:zinc ion binding"/>
    <property type="evidence" value="ECO:0007669"/>
    <property type="project" value="TreeGrafter"/>
</dbReference>
<evidence type="ECO:0000313" key="7">
    <source>
        <dbReference type="EMBL" id="MPL98229.1"/>
    </source>
</evidence>
<sequence length="133" mass="15608">MTKSRKALLEVLRMSNEPVSASHLLQHPSIRFDQATVYRNLHYLEEKGMADSFILHCTEHGTERYYSYRSCEDGVHHHWFHCRTCHRFIDLGDCQYDEQLARWEQAYGFTVSDHTFFLTGQCKNCKDATASTN</sequence>
<accession>A0A644W3C4</accession>
<dbReference type="InterPro" id="IPR036390">
    <property type="entry name" value="WH_DNA-bd_sf"/>
</dbReference>
<dbReference type="PANTHER" id="PTHR33202:SF7">
    <property type="entry name" value="FERRIC UPTAKE REGULATION PROTEIN"/>
    <property type="match status" value="1"/>
</dbReference>
<evidence type="ECO:0000256" key="4">
    <source>
        <dbReference type="ARBA" id="ARBA00023015"/>
    </source>
</evidence>
<protein>
    <submittedName>
        <fullName evidence="7">Zinc-specific metallo-regulatory protein</fullName>
    </submittedName>
</protein>
<dbReference type="CDD" id="cd07153">
    <property type="entry name" value="Fur_like"/>
    <property type="match status" value="1"/>
</dbReference>